<protein>
    <recommendedName>
        <fullName evidence="3">Alpha/beta hydrolase</fullName>
    </recommendedName>
</protein>
<reference evidence="1 2" key="1">
    <citation type="submission" date="2011-10" db="EMBL/GenBank/DDBJ databases">
        <title>Genome Sequence of Commensalibacter intestini A911, isolated from Drosophila gut.</title>
        <authorList>
            <person name="Lee W.-J."/>
            <person name="Kim E.-K."/>
        </authorList>
    </citation>
    <scope>NUCLEOTIDE SEQUENCE [LARGE SCALE GENOMIC DNA]</scope>
    <source>
        <strain evidence="1 2">A911</strain>
    </source>
</reference>
<evidence type="ECO:0000313" key="2">
    <source>
        <dbReference type="Proteomes" id="UP000005939"/>
    </source>
</evidence>
<evidence type="ECO:0000313" key="1">
    <source>
        <dbReference type="EMBL" id="EHD14458.1"/>
    </source>
</evidence>
<organism evidence="1 2">
    <name type="scientific">Commensalibacter intestini A911</name>
    <dbReference type="NCBI Taxonomy" id="1088868"/>
    <lineage>
        <taxon>Bacteria</taxon>
        <taxon>Pseudomonadati</taxon>
        <taxon>Pseudomonadota</taxon>
        <taxon>Alphaproteobacteria</taxon>
        <taxon>Acetobacterales</taxon>
        <taxon>Acetobacteraceae</taxon>
    </lineage>
</organism>
<comment type="caution">
    <text evidence="1">The sequence shown here is derived from an EMBL/GenBank/DDBJ whole genome shotgun (WGS) entry which is preliminary data.</text>
</comment>
<dbReference type="PATRIC" id="fig|1088868.3.peg.392"/>
<dbReference type="RefSeq" id="WP_008853380.1">
    <property type="nucleotide sequence ID" value="NZ_AGFR01000003.1"/>
</dbReference>
<gene>
    <name evidence="1" type="ORF">CIN_03900</name>
</gene>
<dbReference type="OrthoDB" id="7247356at2"/>
<name>G6EY70_9PROT</name>
<dbReference type="STRING" id="1088868.CIN_03900"/>
<dbReference type="eggNOG" id="COG1073">
    <property type="taxonomic scope" value="Bacteria"/>
</dbReference>
<dbReference type="Proteomes" id="UP000005939">
    <property type="component" value="Unassembled WGS sequence"/>
</dbReference>
<dbReference type="EMBL" id="AGFR01000003">
    <property type="protein sequence ID" value="EHD14458.1"/>
    <property type="molecule type" value="Genomic_DNA"/>
</dbReference>
<sequence>MVIFEGEELLLHYHEGTSDYILITFASADQTDQAHHRYFLQPIAEKYQLSCLGITTKIDNFYQHSDMHHIIPLCNEITQNYQKVIIIGLSMGAYAALKFSAELHANIVFAMGARYTLDASVASVCGIMQRTVDRLDPYSIQETTIHPHEVSGKLYIVHDTYQGLAGYNDIDHQHVYQIIEKLPNTVLVPVLFAHHLVVNSLKGSEEFKSILDILVTEDDPKIIRQVVKIRRHHIYNIYSKIVLLINRYPLWIYKLLISKKFSYIKNNDLLFDDYEKNLTLIYLLKIKGHHKESRNLLQICFLRMLLNCSFYEADQTHKEHMVPPDIHTQNLPYLIAHNGFMLVFDQIQKKMIVTRQFVSNMNVIPVRLCEAQGCFKLVCIWEDMLFELKYREEIIYLVPLHVKGQAKDMIVIEKQEHTAMIYTLDHQLCFYVESLENNGFHQTQSNKPEQFAIV</sequence>
<proteinExistence type="predicted"/>
<dbReference type="InterPro" id="IPR029058">
    <property type="entry name" value="AB_hydrolase_fold"/>
</dbReference>
<accession>G6EY70</accession>
<dbReference type="AlphaFoldDB" id="G6EY70"/>
<dbReference type="SUPFAM" id="SSF53474">
    <property type="entry name" value="alpha/beta-Hydrolases"/>
    <property type="match status" value="1"/>
</dbReference>
<evidence type="ECO:0008006" key="3">
    <source>
        <dbReference type="Google" id="ProtNLM"/>
    </source>
</evidence>